<dbReference type="Proteomes" id="UP000887013">
    <property type="component" value="Unassembled WGS sequence"/>
</dbReference>
<dbReference type="AlphaFoldDB" id="A0A8X6NCC7"/>
<reference evidence="4" key="1">
    <citation type="submission" date="2020-08" db="EMBL/GenBank/DDBJ databases">
        <title>Multicomponent nature underlies the extraordinary mechanical properties of spider dragline silk.</title>
        <authorList>
            <person name="Kono N."/>
            <person name="Nakamura H."/>
            <person name="Mori M."/>
            <person name="Yoshida Y."/>
            <person name="Ohtoshi R."/>
            <person name="Malay A.D."/>
            <person name="Moran D.A.P."/>
            <person name="Tomita M."/>
            <person name="Numata K."/>
            <person name="Arakawa K."/>
        </authorList>
    </citation>
    <scope>NUCLEOTIDE SEQUENCE</scope>
</reference>
<proteinExistence type="predicted"/>
<organism evidence="4 5">
    <name type="scientific">Nephila pilipes</name>
    <name type="common">Giant wood spider</name>
    <name type="synonym">Nephila maculata</name>
    <dbReference type="NCBI Taxonomy" id="299642"/>
    <lineage>
        <taxon>Eukaryota</taxon>
        <taxon>Metazoa</taxon>
        <taxon>Ecdysozoa</taxon>
        <taxon>Arthropoda</taxon>
        <taxon>Chelicerata</taxon>
        <taxon>Arachnida</taxon>
        <taxon>Araneae</taxon>
        <taxon>Araneomorphae</taxon>
        <taxon>Entelegynae</taxon>
        <taxon>Araneoidea</taxon>
        <taxon>Nephilidae</taxon>
        <taxon>Nephila</taxon>
    </lineage>
</organism>
<dbReference type="EMBL" id="BMAW01103087">
    <property type="protein sequence ID" value="GFT07385.1"/>
    <property type="molecule type" value="Genomic_DNA"/>
</dbReference>
<sequence>MECHFSLALHAELIVPKPCDVLLSVDVKDRLCKMKLFLKLFISICVVTELFQTLSAAVQTAIVGKTGIKPPVLNRSVFTIVRFLNIPCSSLNGQLTGICYSLSDCVRMQGTQVGTCASGFGVCCIFQRTCGSRTNQNSTHFTNPGYPNPVSDSSDTVCTLTLLRPPKVPICQVRLDFLDFAIANPTDGDCLDDKFTVQGNNLNAPVPTLCGRNTGQHVYLDVDNSIAPILLTVSTKGLGSRTWNIRTSYIECANPSRAPPNCLQYYTGLEGRFSSFNYVQEESSVASGGYLNNLNYAICFRKEVGRCTQTYTAENIDSFIILNLNPNNSPTVGGGEAGLGIAECPADYLRLEGDRYCGARLNPSTSGRNPTISEPVTDNSSGPFIASFRTDSANNVLGFNLQYRQNPCS</sequence>
<protein>
    <submittedName>
        <fullName evidence="4">CUB domain-containing protein</fullName>
    </submittedName>
</protein>
<feature type="domain" description="CUB" evidence="3">
    <location>
        <begin position="130"/>
        <end position="252"/>
    </location>
</feature>
<dbReference type="OrthoDB" id="6479909at2759"/>
<dbReference type="PANTHER" id="PTHR33236:SF11">
    <property type="entry name" value="CUB DOMAIN-CONTAINING PROTEIN"/>
    <property type="match status" value="1"/>
</dbReference>
<accession>A0A8X6NCC7</accession>
<evidence type="ECO:0000313" key="5">
    <source>
        <dbReference type="Proteomes" id="UP000887013"/>
    </source>
</evidence>
<dbReference type="Pfam" id="PF26080">
    <property type="entry name" value="CUB_animal"/>
    <property type="match status" value="1"/>
</dbReference>
<keyword evidence="1" id="KW-1015">Disulfide bond</keyword>
<comment type="caution">
    <text evidence="2">Lacks conserved residue(s) required for the propagation of feature annotation.</text>
</comment>
<dbReference type="InterPro" id="IPR058698">
    <property type="entry name" value="CUB_metazoa"/>
</dbReference>
<gene>
    <name evidence="4" type="primary">AVEN_191109_1</name>
    <name evidence="4" type="ORF">NPIL_492991</name>
</gene>
<keyword evidence="5" id="KW-1185">Reference proteome</keyword>
<dbReference type="InterPro" id="IPR035914">
    <property type="entry name" value="Sperma_CUB_dom_sf"/>
</dbReference>
<dbReference type="Gene3D" id="2.60.120.290">
    <property type="entry name" value="Spermadhesin, CUB domain"/>
    <property type="match status" value="1"/>
</dbReference>
<dbReference type="PANTHER" id="PTHR33236">
    <property type="entry name" value="INTRAFLAGELLAR TRANSPORT PROTEIN 122 FAMILY PROTEIN-RELATED"/>
    <property type="match status" value="1"/>
</dbReference>
<evidence type="ECO:0000256" key="2">
    <source>
        <dbReference type="PROSITE-ProRule" id="PRU00059"/>
    </source>
</evidence>
<evidence type="ECO:0000259" key="3">
    <source>
        <dbReference type="PROSITE" id="PS01180"/>
    </source>
</evidence>
<comment type="caution">
    <text evidence="4">The sequence shown here is derived from an EMBL/GenBank/DDBJ whole genome shotgun (WGS) entry which is preliminary data.</text>
</comment>
<dbReference type="SUPFAM" id="SSF49854">
    <property type="entry name" value="Spermadhesin, CUB domain"/>
    <property type="match status" value="1"/>
</dbReference>
<dbReference type="InterPro" id="IPR000859">
    <property type="entry name" value="CUB_dom"/>
</dbReference>
<evidence type="ECO:0000256" key="1">
    <source>
        <dbReference type="ARBA" id="ARBA00023157"/>
    </source>
</evidence>
<dbReference type="SMART" id="SM00042">
    <property type="entry name" value="CUB"/>
    <property type="match status" value="1"/>
</dbReference>
<dbReference type="PROSITE" id="PS01180">
    <property type="entry name" value="CUB"/>
    <property type="match status" value="1"/>
</dbReference>
<name>A0A8X6NCC7_NEPPI</name>
<evidence type="ECO:0000313" key="4">
    <source>
        <dbReference type="EMBL" id="GFT07385.1"/>
    </source>
</evidence>